<dbReference type="STRING" id="1400863.BN873_490030"/>
<feature type="DNA-binding region" description="OmpR/PhoB-type" evidence="9">
    <location>
        <begin position="133"/>
        <end position="233"/>
    </location>
</feature>
<evidence type="ECO:0000256" key="5">
    <source>
        <dbReference type="ARBA" id="ARBA00023015"/>
    </source>
</evidence>
<dbReference type="OrthoDB" id="9802426at2"/>
<evidence type="ECO:0000313" key="13">
    <source>
        <dbReference type="Proteomes" id="UP000035760"/>
    </source>
</evidence>
<keyword evidence="3 8" id="KW-0597">Phosphoprotein</keyword>
<keyword evidence="7" id="KW-0804">Transcription</keyword>
<evidence type="ECO:0000256" key="6">
    <source>
        <dbReference type="ARBA" id="ARBA00023125"/>
    </source>
</evidence>
<dbReference type="SMART" id="SM00448">
    <property type="entry name" value="REC"/>
    <property type="match status" value="1"/>
</dbReference>
<dbReference type="InterPro" id="IPR039420">
    <property type="entry name" value="WalR-like"/>
</dbReference>
<dbReference type="PROSITE" id="PS50110">
    <property type="entry name" value="RESPONSE_REGULATORY"/>
    <property type="match status" value="1"/>
</dbReference>
<dbReference type="GO" id="GO:0000156">
    <property type="term" value="F:phosphorelay response regulator activity"/>
    <property type="evidence" value="ECO:0007669"/>
    <property type="project" value="TreeGrafter"/>
</dbReference>
<accession>W6M665</accession>
<name>W6M665_9GAMM</name>
<dbReference type="GO" id="GO:0000976">
    <property type="term" value="F:transcription cis-regulatory region binding"/>
    <property type="evidence" value="ECO:0007669"/>
    <property type="project" value="TreeGrafter"/>
</dbReference>
<dbReference type="FunFam" id="3.40.50.2300:FF:000001">
    <property type="entry name" value="DNA-binding response regulator PhoB"/>
    <property type="match status" value="1"/>
</dbReference>
<dbReference type="SMART" id="SM00862">
    <property type="entry name" value="Trans_reg_C"/>
    <property type="match status" value="1"/>
</dbReference>
<dbReference type="PROSITE" id="PS51755">
    <property type="entry name" value="OMPR_PHOB"/>
    <property type="match status" value="1"/>
</dbReference>
<dbReference type="GO" id="GO:0006355">
    <property type="term" value="P:regulation of DNA-templated transcription"/>
    <property type="evidence" value="ECO:0007669"/>
    <property type="project" value="InterPro"/>
</dbReference>
<organism evidence="12 13">
    <name type="scientific">Candidatus Competibacter denitrificans Run_A_D11</name>
    <dbReference type="NCBI Taxonomy" id="1400863"/>
    <lineage>
        <taxon>Bacteria</taxon>
        <taxon>Pseudomonadati</taxon>
        <taxon>Pseudomonadota</taxon>
        <taxon>Gammaproteobacteria</taxon>
        <taxon>Candidatus Competibacteraceae</taxon>
        <taxon>Candidatus Competibacter</taxon>
    </lineage>
</organism>
<dbReference type="PANTHER" id="PTHR48111:SF4">
    <property type="entry name" value="DNA-BINDING DUAL TRANSCRIPTIONAL REGULATOR OMPR"/>
    <property type="match status" value="1"/>
</dbReference>
<reference evidence="12" key="2">
    <citation type="submission" date="2014-03" db="EMBL/GenBank/DDBJ databases">
        <title>Candidatus Competibacter-lineage genomes retrieved from metagenomes reveal functional metabolic diversity.</title>
        <authorList>
            <person name="McIlroy S.J."/>
            <person name="Albertsen M."/>
            <person name="Andresen E.K."/>
            <person name="Saunders A.M."/>
            <person name="Kristiansen R."/>
            <person name="Stokholm-Bjerregaard M."/>
            <person name="Nielsen K.L."/>
            <person name="Nielsen P.H."/>
        </authorList>
    </citation>
    <scope>NUCLEOTIDE SEQUENCE</scope>
    <source>
        <strain evidence="12">Run_A_D11</strain>
    </source>
</reference>
<evidence type="ECO:0000313" key="12">
    <source>
        <dbReference type="EMBL" id="CDI03421.1"/>
    </source>
</evidence>
<dbReference type="SUPFAM" id="SSF52172">
    <property type="entry name" value="CheY-like"/>
    <property type="match status" value="1"/>
</dbReference>
<evidence type="ECO:0000259" key="11">
    <source>
        <dbReference type="PROSITE" id="PS51755"/>
    </source>
</evidence>
<dbReference type="Gene3D" id="6.10.250.690">
    <property type="match status" value="1"/>
</dbReference>
<dbReference type="SUPFAM" id="SSF46894">
    <property type="entry name" value="C-terminal effector domain of the bipartite response regulators"/>
    <property type="match status" value="1"/>
</dbReference>
<sequence>MTPHILVVDDDPQVRQLIADYLGTQDYRVSVAADGGEMTRLLAESAVDLIVLDLKLPGEDGLSLARKLRAESDIPIIMLTGQSDPIDRVVGLELGADDYLTKPFNPRELLARIKAVLRRFKAREPAPPADSKIKAYRFADWELNLAARRLIDPKGEAVTLTNAEFNLLMAFLQAPQRVLSRDQLLELSRVHSDEVFDRSIDSVILRLRRKLEANPREPQLIKTEWGAGYLFAAAVTVL</sequence>
<dbReference type="Gene3D" id="1.10.10.10">
    <property type="entry name" value="Winged helix-like DNA-binding domain superfamily/Winged helix DNA-binding domain"/>
    <property type="match status" value="1"/>
</dbReference>
<dbReference type="InterPro" id="IPR016032">
    <property type="entry name" value="Sig_transdc_resp-reg_C-effctor"/>
</dbReference>
<dbReference type="InterPro" id="IPR001789">
    <property type="entry name" value="Sig_transdc_resp-reg_receiver"/>
</dbReference>
<evidence type="ECO:0000256" key="2">
    <source>
        <dbReference type="ARBA" id="ARBA00022490"/>
    </source>
</evidence>
<dbReference type="Proteomes" id="UP000035760">
    <property type="component" value="Unassembled WGS sequence"/>
</dbReference>
<comment type="subcellular location">
    <subcellularLocation>
        <location evidence="1">Cytoplasm</location>
    </subcellularLocation>
</comment>
<feature type="domain" description="Response regulatory" evidence="10">
    <location>
        <begin position="4"/>
        <end position="117"/>
    </location>
</feature>
<dbReference type="RefSeq" id="WP_048674142.1">
    <property type="nucleotide sequence ID" value="NZ_CBTJ020000057.1"/>
</dbReference>
<dbReference type="Gene3D" id="3.40.50.2300">
    <property type="match status" value="1"/>
</dbReference>
<dbReference type="GO" id="GO:0005829">
    <property type="term" value="C:cytosol"/>
    <property type="evidence" value="ECO:0007669"/>
    <property type="project" value="TreeGrafter"/>
</dbReference>
<gene>
    <name evidence="12" type="primary">virG</name>
    <name evidence="12" type="ORF">BN873_490030</name>
</gene>
<evidence type="ECO:0000256" key="8">
    <source>
        <dbReference type="PROSITE-ProRule" id="PRU00169"/>
    </source>
</evidence>
<comment type="caution">
    <text evidence="12">The sequence shown here is derived from an EMBL/GenBank/DDBJ whole genome shotgun (WGS) entry which is preliminary data.</text>
</comment>
<dbReference type="FunFam" id="1.10.10.10:FF:000099">
    <property type="entry name" value="Two-component system response regulator TorR"/>
    <property type="match status" value="1"/>
</dbReference>
<evidence type="ECO:0000256" key="4">
    <source>
        <dbReference type="ARBA" id="ARBA00023012"/>
    </source>
</evidence>
<protein>
    <submittedName>
        <fullName evidence="12">Regulatory protein virG</fullName>
    </submittedName>
</protein>
<feature type="domain" description="OmpR/PhoB-type" evidence="11">
    <location>
        <begin position="133"/>
        <end position="233"/>
    </location>
</feature>
<dbReference type="InterPro" id="IPR036388">
    <property type="entry name" value="WH-like_DNA-bd_sf"/>
</dbReference>
<feature type="modified residue" description="4-aspartylphosphate" evidence="8">
    <location>
        <position position="53"/>
    </location>
</feature>
<evidence type="ECO:0000256" key="7">
    <source>
        <dbReference type="ARBA" id="ARBA00023163"/>
    </source>
</evidence>
<dbReference type="CDD" id="cd00383">
    <property type="entry name" value="trans_reg_C"/>
    <property type="match status" value="1"/>
</dbReference>
<evidence type="ECO:0000256" key="9">
    <source>
        <dbReference type="PROSITE-ProRule" id="PRU01091"/>
    </source>
</evidence>
<keyword evidence="2" id="KW-0963">Cytoplasm</keyword>
<keyword evidence="13" id="KW-1185">Reference proteome</keyword>
<evidence type="ECO:0000256" key="3">
    <source>
        <dbReference type="ARBA" id="ARBA00022553"/>
    </source>
</evidence>
<keyword evidence="4" id="KW-0902">Two-component regulatory system</keyword>
<reference evidence="12" key="1">
    <citation type="submission" date="2013-07" db="EMBL/GenBank/DDBJ databases">
        <authorList>
            <person name="McIlroy S."/>
        </authorList>
    </citation>
    <scope>NUCLEOTIDE SEQUENCE [LARGE SCALE GENOMIC DNA]</scope>
    <source>
        <strain evidence="12">Run_A_D11</strain>
    </source>
</reference>
<dbReference type="InterPro" id="IPR001867">
    <property type="entry name" value="OmpR/PhoB-type_DNA-bd"/>
</dbReference>
<keyword evidence="6 9" id="KW-0238">DNA-binding</keyword>
<dbReference type="PANTHER" id="PTHR48111">
    <property type="entry name" value="REGULATOR OF RPOS"/>
    <property type="match status" value="1"/>
</dbReference>
<keyword evidence="5" id="KW-0805">Transcription regulation</keyword>
<proteinExistence type="predicted"/>
<evidence type="ECO:0000256" key="1">
    <source>
        <dbReference type="ARBA" id="ARBA00004496"/>
    </source>
</evidence>
<dbReference type="Pfam" id="PF00072">
    <property type="entry name" value="Response_reg"/>
    <property type="match status" value="1"/>
</dbReference>
<dbReference type="EMBL" id="CBTJ020000057">
    <property type="protein sequence ID" value="CDI03421.1"/>
    <property type="molecule type" value="Genomic_DNA"/>
</dbReference>
<dbReference type="AlphaFoldDB" id="W6M665"/>
<dbReference type="GO" id="GO:0032993">
    <property type="term" value="C:protein-DNA complex"/>
    <property type="evidence" value="ECO:0007669"/>
    <property type="project" value="TreeGrafter"/>
</dbReference>
<evidence type="ECO:0000259" key="10">
    <source>
        <dbReference type="PROSITE" id="PS50110"/>
    </source>
</evidence>
<dbReference type="Pfam" id="PF00486">
    <property type="entry name" value="Trans_reg_C"/>
    <property type="match status" value="1"/>
</dbReference>
<dbReference type="InterPro" id="IPR011006">
    <property type="entry name" value="CheY-like_superfamily"/>
</dbReference>